<dbReference type="RefSeq" id="WP_206966439.1">
    <property type="nucleotide sequence ID" value="NZ_JAFLVX010000018.1"/>
</dbReference>
<dbReference type="Gene3D" id="1.20.1330.10">
    <property type="entry name" value="f41 fragment of flagellin, N-terminal domain"/>
    <property type="match status" value="1"/>
</dbReference>
<gene>
    <name evidence="7" type="primary">flgL</name>
    <name evidence="7" type="ORF">DOK76_07695</name>
</gene>
<dbReference type="NCBIfam" id="TIGR02550">
    <property type="entry name" value="flagell_flgL"/>
    <property type="match status" value="1"/>
</dbReference>
<dbReference type="PANTHER" id="PTHR42792:SF1">
    <property type="entry name" value="FLAGELLAR HOOK-ASSOCIATED PROTEIN 3"/>
    <property type="match status" value="1"/>
</dbReference>
<keyword evidence="3" id="KW-0975">Bacterial flagellum</keyword>
<proteinExistence type="inferred from homology"/>
<sequence>MRVSDANMHASFQRNINSNMKQINKLSLQLGTFTEINRSSDDPLAFSKILTMNQSIVKNEGYNKTINESISWTNTQDAALDSATESMHRIRDLMLASANDTLGPEEMEINKQEMISEIESIVDSLNATYDGRYVFGGQNTDTPPFEIIKEENGDIAAIKYHGTTDNLPREIANGVSVNLITDGSIFMNQTTDEDGNSDNINQFLQDLMLAMNTNDKEAISGRPGNSDEPATGLLDRMDSHINNVVNTRARIGTVSNRLESAKERNEAENLQLREDLSNLQDIDVADKYMEFSNQMLSYQASLSIGTKLLQTSILDYV</sequence>
<evidence type="ECO:0000313" key="8">
    <source>
        <dbReference type="Proteomes" id="UP000664857"/>
    </source>
</evidence>
<organism evidence="7 8">
    <name type="scientific">Candidatus Vagococcus giribetii</name>
    <dbReference type="NCBI Taxonomy" id="2230876"/>
    <lineage>
        <taxon>Bacteria</taxon>
        <taxon>Bacillati</taxon>
        <taxon>Bacillota</taxon>
        <taxon>Bacilli</taxon>
        <taxon>Lactobacillales</taxon>
        <taxon>Enterococcaceae</taxon>
        <taxon>Vagococcus</taxon>
    </lineage>
</organism>
<keyword evidence="8" id="KW-1185">Reference proteome</keyword>
<evidence type="ECO:0000256" key="3">
    <source>
        <dbReference type="ARBA" id="ARBA00023143"/>
    </source>
</evidence>
<keyword evidence="7" id="KW-0282">Flagellum</keyword>
<evidence type="ECO:0000256" key="2">
    <source>
        <dbReference type="ARBA" id="ARBA00005709"/>
    </source>
</evidence>
<evidence type="ECO:0000256" key="4">
    <source>
        <dbReference type="SAM" id="Coils"/>
    </source>
</evidence>
<dbReference type="Proteomes" id="UP000664857">
    <property type="component" value="Unassembled WGS sequence"/>
</dbReference>
<dbReference type="PANTHER" id="PTHR42792">
    <property type="entry name" value="FLAGELLIN"/>
    <property type="match status" value="1"/>
</dbReference>
<protein>
    <submittedName>
        <fullName evidence="7">Flagellar hook-associated protein FlgL</fullName>
    </submittedName>
</protein>
<keyword evidence="7" id="KW-0969">Cilium</keyword>
<keyword evidence="4" id="KW-0175">Coiled coil</keyword>
<dbReference type="InterPro" id="IPR013384">
    <property type="entry name" value="Flagell_FlgL"/>
</dbReference>
<feature type="domain" description="Flagellin C-terminal" evidence="6">
    <location>
        <begin position="235"/>
        <end position="316"/>
    </location>
</feature>
<dbReference type="Pfam" id="PF00669">
    <property type="entry name" value="Flagellin_N"/>
    <property type="match status" value="1"/>
</dbReference>
<evidence type="ECO:0000313" key="7">
    <source>
        <dbReference type="EMBL" id="MBO0476948.1"/>
    </source>
</evidence>
<reference evidence="7 8" key="1">
    <citation type="submission" date="2021-03" db="EMBL/GenBank/DDBJ databases">
        <title>Enterococcal diversity collection.</title>
        <authorList>
            <person name="Gilmore M.S."/>
            <person name="Schwartzman J."/>
            <person name="Van Tyne D."/>
            <person name="Martin M."/>
            <person name="Earl A.M."/>
            <person name="Manson A.L."/>
            <person name="Straub T."/>
            <person name="Salamzade R."/>
            <person name="Saavedra J."/>
            <person name="Lebreton F."/>
            <person name="Prichula J."/>
            <person name="Schaufler K."/>
            <person name="Gaca A."/>
            <person name="Sgardioli B."/>
            <person name="Wagenaar J."/>
            <person name="Strong T."/>
        </authorList>
    </citation>
    <scope>NUCLEOTIDE SEQUENCE [LARGE SCALE GENOMIC DNA]</scope>
    <source>
        <strain evidence="7 8">DIV0080</strain>
    </source>
</reference>
<feature type="coiled-coil region" evidence="4">
    <location>
        <begin position="255"/>
        <end position="282"/>
    </location>
</feature>
<evidence type="ECO:0000259" key="6">
    <source>
        <dbReference type="Pfam" id="PF00700"/>
    </source>
</evidence>
<evidence type="ECO:0000259" key="5">
    <source>
        <dbReference type="Pfam" id="PF00669"/>
    </source>
</evidence>
<comment type="caution">
    <text evidence="7">The sequence shown here is derived from an EMBL/GenBank/DDBJ whole genome shotgun (WGS) entry which is preliminary data.</text>
</comment>
<dbReference type="EMBL" id="JAFLVX010000018">
    <property type="protein sequence ID" value="MBO0476948.1"/>
    <property type="molecule type" value="Genomic_DNA"/>
</dbReference>
<dbReference type="InterPro" id="IPR001492">
    <property type="entry name" value="Flagellin"/>
</dbReference>
<comment type="subcellular location">
    <subcellularLocation>
        <location evidence="1">Bacterial flagellum</location>
    </subcellularLocation>
</comment>
<comment type="similarity">
    <text evidence="2">Belongs to the bacterial flagellin family.</text>
</comment>
<evidence type="ECO:0000256" key="1">
    <source>
        <dbReference type="ARBA" id="ARBA00004365"/>
    </source>
</evidence>
<accession>A0ABS3HT69</accession>
<feature type="domain" description="Flagellin N-terminal" evidence="5">
    <location>
        <begin position="4"/>
        <end position="140"/>
    </location>
</feature>
<keyword evidence="7" id="KW-0966">Cell projection</keyword>
<dbReference type="InterPro" id="IPR046358">
    <property type="entry name" value="Flagellin_C"/>
</dbReference>
<name>A0ABS3HT69_9ENTE</name>
<dbReference type="SUPFAM" id="SSF64518">
    <property type="entry name" value="Phase 1 flagellin"/>
    <property type="match status" value="1"/>
</dbReference>
<dbReference type="Pfam" id="PF00700">
    <property type="entry name" value="Flagellin_C"/>
    <property type="match status" value="1"/>
</dbReference>
<dbReference type="InterPro" id="IPR001029">
    <property type="entry name" value="Flagellin_N"/>
</dbReference>